<keyword evidence="2" id="KW-1185">Reference proteome</keyword>
<dbReference type="OrthoDB" id="10581266at2759"/>
<gene>
    <name evidence="1" type="ORF">L202_02479</name>
</gene>
<protein>
    <submittedName>
        <fullName evidence="1">Uncharacterized protein</fullName>
    </submittedName>
</protein>
<reference evidence="1 2" key="1">
    <citation type="submission" date="2016-06" db="EMBL/GenBank/DDBJ databases">
        <title>Evolution of pathogenesis and genome organization in the Tremellales.</title>
        <authorList>
            <person name="Cuomo C."/>
            <person name="Litvintseva A."/>
            <person name="Heitman J."/>
            <person name="Chen Y."/>
            <person name="Sun S."/>
            <person name="Springer D."/>
            <person name="Dromer F."/>
            <person name="Young S."/>
            <person name="Zeng Q."/>
            <person name="Chapman S."/>
            <person name="Gujja S."/>
            <person name="Saif S."/>
            <person name="Birren B."/>
        </authorList>
    </citation>
    <scope>NUCLEOTIDE SEQUENCE [LARGE SCALE GENOMIC DNA]</scope>
    <source>
        <strain evidence="1 2">CBS 6039</strain>
    </source>
</reference>
<dbReference type="EMBL" id="AWGJ01000003">
    <property type="protein sequence ID" value="ODN82189.1"/>
    <property type="molecule type" value="Genomic_DNA"/>
</dbReference>
<dbReference type="Proteomes" id="UP000094065">
    <property type="component" value="Unassembled WGS sequence"/>
</dbReference>
<comment type="caution">
    <text evidence="1">The sequence shown here is derived from an EMBL/GenBank/DDBJ whole genome shotgun (WGS) entry which is preliminary data.</text>
</comment>
<sequence>MVDEEVVRACPPELQHCLPDLDRIPEAPPFDTSLPTLKDYLKQNHRALYDVLCRHLEKPPCLDDEDIQVLAVLRGNAPEDEYNRKLIELLETRPCPRTLLEVDYGDPAGDEDEVDVDDRADESGGTFWEGAFYQTYQSLGEERQEQMKMFCQFDVRRQLLEIYVMQHASLHRDEGNQQAQEATDLVPIYVDEVMANLILPA</sequence>
<accession>A0A1E3I0S4</accession>
<proteinExistence type="predicted"/>
<name>A0A1E3I0S4_9TREE</name>
<organism evidence="1 2">
    <name type="scientific">Cryptococcus amylolentus CBS 6039</name>
    <dbReference type="NCBI Taxonomy" id="1295533"/>
    <lineage>
        <taxon>Eukaryota</taxon>
        <taxon>Fungi</taxon>
        <taxon>Dikarya</taxon>
        <taxon>Basidiomycota</taxon>
        <taxon>Agaricomycotina</taxon>
        <taxon>Tremellomycetes</taxon>
        <taxon>Tremellales</taxon>
        <taxon>Cryptococcaceae</taxon>
        <taxon>Cryptococcus</taxon>
    </lineage>
</organism>
<evidence type="ECO:0000313" key="2">
    <source>
        <dbReference type="Proteomes" id="UP000094065"/>
    </source>
</evidence>
<evidence type="ECO:0000313" key="1">
    <source>
        <dbReference type="EMBL" id="ODN82189.1"/>
    </source>
</evidence>
<dbReference type="GeneID" id="30153788"/>
<dbReference type="RefSeq" id="XP_018996508.1">
    <property type="nucleotide sequence ID" value="XM_019136105.1"/>
</dbReference>
<dbReference type="AlphaFoldDB" id="A0A1E3I0S4"/>